<protein>
    <submittedName>
        <fullName evidence="1">Uncharacterized protein</fullName>
    </submittedName>
</protein>
<proteinExistence type="predicted"/>
<reference evidence="1" key="2">
    <citation type="journal article" date="2015" name="Fish Shellfish Immunol.">
        <title>Early steps in the European eel (Anguilla anguilla)-Vibrio vulnificus interaction in the gills: Role of the RtxA13 toxin.</title>
        <authorList>
            <person name="Callol A."/>
            <person name="Pajuelo D."/>
            <person name="Ebbesson L."/>
            <person name="Teles M."/>
            <person name="MacKenzie S."/>
            <person name="Amaro C."/>
        </authorList>
    </citation>
    <scope>NUCLEOTIDE SEQUENCE</scope>
</reference>
<dbReference type="AlphaFoldDB" id="A0A0E9PSE5"/>
<accession>A0A0E9PSE5</accession>
<evidence type="ECO:0000313" key="1">
    <source>
        <dbReference type="EMBL" id="JAH07217.1"/>
    </source>
</evidence>
<sequence>MIIEKMTLFENLRSRVRHLVVDRILAHSIV</sequence>
<name>A0A0E9PSE5_ANGAN</name>
<dbReference type="EMBL" id="GBXM01101360">
    <property type="protein sequence ID" value="JAH07217.1"/>
    <property type="molecule type" value="Transcribed_RNA"/>
</dbReference>
<reference evidence="1" key="1">
    <citation type="submission" date="2014-11" db="EMBL/GenBank/DDBJ databases">
        <authorList>
            <person name="Amaro Gonzalez C."/>
        </authorList>
    </citation>
    <scope>NUCLEOTIDE SEQUENCE</scope>
</reference>
<organism evidence="1">
    <name type="scientific">Anguilla anguilla</name>
    <name type="common">European freshwater eel</name>
    <name type="synonym">Muraena anguilla</name>
    <dbReference type="NCBI Taxonomy" id="7936"/>
    <lineage>
        <taxon>Eukaryota</taxon>
        <taxon>Metazoa</taxon>
        <taxon>Chordata</taxon>
        <taxon>Craniata</taxon>
        <taxon>Vertebrata</taxon>
        <taxon>Euteleostomi</taxon>
        <taxon>Actinopterygii</taxon>
        <taxon>Neopterygii</taxon>
        <taxon>Teleostei</taxon>
        <taxon>Anguilliformes</taxon>
        <taxon>Anguillidae</taxon>
        <taxon>Anguilla</taxon>
    </lineage>
</organism>